<dbReference type="EMBL" id="FNYA01000004">
    <property type="protein sequence ID" value="SEI88468.1"/>
    <property type="molecule type" value="Genomic_DNA"/>
</dbReference>
<dbReference type="InterPro" id="IPR007497">
    <property type="entry name" value="SIMPL/DUF541"/>
</dbReference>
<accession>A0A1H6U7W6</accession>
<evidence type="ECO:0000256" key="1">
    <source>
        <dbReference type="SAM" id="SignalP"/>
    </source>
</evidence>
<dbReference type="GO" id="GO:0006974">
    <property type="term" value="P:DNA damage response"/>
    <property type="evidence" value="ECO:0007669"/>
    <property type="project" value="TreeGrafter"/>
</dbReference>
<dbReference type="RefSeq" id="WP_091311884.1">
    <property type="nucleotide sequence ID" value="NZ_CBCSJU010000004.1"/>
</dbReference>
<sequence length="232" mass="25978">MKKLILLLTLITTMNVMSQEQHKLVPQISISGEGKIKVTPDIAVIQLGVQNNGKDAKEVKTLNDVTIEKVIKYIKKFNIPTSDYQTAQMSLYKNYDYEKKKYSYQANQTISVTLKDISKYDAFMMDVMETGINVINGVEFKSSKMETYETEARKKAILNAKKKADDYVSVLPGQKVGKAILISENSYTHYPQPMLMAKGAWASDEAAAAPRETLALGEIEIICTVNVSFSLE</sequence>
<reference evidence="3" key="1">
    <citation type="submission" date="2016-10" db="EMBL/GenBank/DDBJ databases">
        <authorList>
            <person name="Varghese N."/>
            <person name="Submissions S."/>
        </authorList>
    </citation>
    <scope>NUCLEOTIDE SEQUENCE [LARGE SCALE GENOMIC DNA]</scope>
    <source>
        <strain evidence="3">DSM 17934</strain>
    </source>
</reference>
<feature type="chain" id="PRO_5011765839" description="DUF541 domain-containing protein" evidence="1">
    <location>
        <begin position="19"/>
        <end position="232"/>
    </location>
</feature>
<dbReference type="PANTHER" id="PTHR34387">
    <property type="entry name" value="SLR1258 PROTEIN"/>
    <property type="match status" value="1"/>
</dbReference>
<dbReference type="Gene3D" id="3.30.70.2970">
    <property type="entry name" value="Protein of unknown function (DUF541), domain 2"/>
    <property type="match status" value="1"/>
</dbReference>
<feature type="signal peptide" evidence="1">
    <location>
        <begin position="1"/>
        <end position="18"/>
    </location>
</feature>
<protein>
    <recommendedName>
        <fullName evidence="4">DUF541 domain-containing protein</fullName>
    </recommendedName>
</protein>
<proteinExistence type="predicted"/>
<dbReference type="Pfam" id="PF04402">
    <property type="entry name" value="SIMPL"/>
    <property type="match status" value="1"/>
</dbReference>
<evidence type="ECO:0008006" key="4">
    <source>
        <dbReference type="Google" id="ProtNLM"/>
    </source>
</evidence>
<keyword evidence="1" id="KW-0732">Signal</keyword>
<name>A0A1H6U7W6_9FLAO</name>
<keyword evidence="3" id="KW-1185">Reference proteome</keyword>
<dbReference type="Proteomes" id="UP000199702">
    <property type="component" value="Unassembled WGS sequence"/>
</dbReference>
<organism evidence="2 3">
    <name type="scientific">Flavobacterium terrigena</name>
    <dbReference type="NCBI Taxonomy" id="402734"/>
    <lineage>
        <taxon>Bacteria</taxon>
        <taxon>Pseudomonadati</taxon>
        <taxon>Bacteroidota</taxon>
        <taxon>Flavobacteriia</taxon>
        <taxon>Flavobacteriales</taxon>
        <taxon>Flavobacteriaceae</taxon>
        <taxon>Flavobacterium</taxon>
    </lineage>
</organism>
<dbReference type="InterPro" id="IPR052022">
    <property type="entry name" value="26kDa_periplasmic_antigen"/>
</dbReference>
<evidence type="ECO:0000313" key="2">
    <source>
        <dbReference type="EMBL" id="SEI88468.1"/>
    </source>
</evidence>
<gene>
    <name evidence="2" type="ORF">SAMN05660918_1811</name>
</gene>
<evidence type="ECO:0000313" key="3">
    <source>
        <dbReference type="Proteomes" id="UP000199702"/>
    </source>
</evidence>
<dbReference type="PANTHER" id="PTHR34387:SF1">
    <property type="entry name" value="PERIPLASMIC IMMUNOGENIC PROTEIN"/>
    <property type="match status" value="1"/>
</dbReference>
<dbReference type="Gene3D" id="3.30.110.170">
    <property type="entry name" value="Protein of unknown function (DUF541), domain 1"/>
    <property type="match status" value="1"/>
</dbReference>
<dbReference type="OrthoDB" id="6021921at2"/>
<dbReference type="AlphaFoldDB" id="A0A1H6U7W6"/>
<dbReference type="STRING" id="402734.SAMN05660918_1811"/>